<dbReference type="InterPro" id="IPR027417">
    <property type="entry name" value="P-loop_NTPase"/>
</dbReference>
<reference evidence="2 3" key="1">
    <citation type="journal article" date="2017" name="Front. Microbiol.">
        <title>Comparative Genomic Analysis of the Class Epsilonproteobacteria and Proposed Reclassification to Epsilonbacteraeota (phyl. nov.).</title>
        <authorList>
            <person name="Waite D.W."/>
            <person name="Vanwonterghem I."/>
            <person name="Rinke C."/>
            <person name="Parks D.H."/>
            <person name="Zhang Y."/>
            <person name="Takai K."/>
            <person name="Sievert S.M."/>
            <person name="Simon J."/>
            <person name="Campbell B.J."/>
            <person name="Hanson T.E."/>
            <person name="Woyke T."/>
            <person name="Klotz M.G."/>
            <person name="Hugenholtz P."/>
        </authorList>
    </citation>
    <scope>NUCLEOTIDE SEQUENCE [LARGE SCALE GENOMIC DNA]</scope>
    <source>
        <strain evidence="2">UBA12443</strain>
    </source>
</reference>
<dbReference type="Gene3D" id="1.10.10.60">
    <property type="entry name" value="Homeodomain-like"/>
    <property type="match status" value="1"/>
</dbReference>
<name>A0A2D3WRC4_9BACT</name>
<sequence length="256" mass="28948">MDVTNFLTASNASIEAFKTANLLKGLGVNAVIFGERGTGKLTLARYILPHAPIIDASHFDELLDALESHSDVIIHRLDNVANLKRLIETIQKTRTRVIATGGGRYSQDQLDEIFTIRLALPPLSERSEDVAVLVDAFVKEASLTLGKSEPFDLNGFVPDLSENAISLRRQVYLHYLFDSISENDLMEIMEHYLEEKLGSNNDYRAFLHLYEVPLIRAGIKRFKSQLQLSERLGLNRNTLRKKISDHSGYELEIKEH</sequence>
<proteinExistence type="predicted"/>
<dbReference type="SUPFAM" id="SSF52540">
    <property type="entry name" value="P-loop containing nucleoside triphosphate hydrolases"/>
    <property type="match status" value="1"/>
</dbReference>
<dbReference type="GO" id="GO:0006355">
    <property type="term" value="P:regulation of DNA-templated transcription"/>
    <property type="evidence" value="ECO:0007669"/>
    <property type="project" value="InterPro"/>
</dbReference>
<gene>
    <name evidence="2" type="ORF">CFH83_01490</name>
</gene>
<evidence type="ECO:0000259" key="1">
    <source>
        <dbReference type="PROSITE" id="PS50045"/>
    </source>
</evidence>
<dbReference type="EMBL" id="DLUI01000025">
    <property type="protein sequence ID" value="DAB39273.1"/>
    <property type="molecule type" value="Genomic_DNA"/>
</dbReference>
<dbReference type="InterPro" id="IPR009057">
    <property type="entry name" value="Homeodomain-like_sf"/>
</dbReference>
<dbReference type="PROSITE" id="PS50045">
    <property type="entry name" value="SIGMA54_INTERACT_4"/>
    <property type="match status" value="1"/>
</dbReference>
<dbReference type="Proteomes" id="UP000228859">
    <property type="component" value="Unassembled WGS sequence"/>
</dbReference>
<accession>A0A2D3WRC4</accession>
<dbReference type="AlphaFoldDB" id="A0A2D3WRC4"/>
<protein>
    <submittedName>
        <fullName evidence="2">Fis family transcriptional regulator</fullName>
    </submittedName>
</protein>
<dbReference type="InterPro" id="IPR002078">
    <property type="entry name" value="Sigma_54_int"/>
</dbReference>
<evidence type="ECO:0000313" key="3">
    <source>
        <dbReference type="Proteomes" id="UP000228859"/>
    </source>
</evidence>
<dbReference type="GO" id="GO:0005524">
    <property type="term" value="F:ATP binding"/>
    <property type="evidence" value="ECO:0007669"/>
    <property type="project" value="InterPro"/>
</dbReference>
<feature type="domain" description="Sigma-54 factor interaction" evidence="1">
    <location>
        <begin position="6"/>
        <end position="167"/>
    </location>
</feature>
<organism evidence="2 3">
    <name type="scientific">Sulfuricurvum kujiense</name>
    <dbReference type="NCBI Taxonomy" id="148813"/>
    <lineage>
        <taxon>Bacteria</taxon>
        <taxon>Pseudomonadati</taxon>
        <taxon>Campylobacterota</taxon>
        <taxon>Epsilonproteobacteria</taxon>
        <taxon>Campylobacterales</taxon>
        <taxon>Sulfurimonadaceae</taxon>
        <taxon>Sulfuricurvum</taxon>
    </lineage>
</organism>
<dbReference type="SUPFAM" id="SSF46689">
    <property type="entry name" value="Homeodomain-like"/>
    <property type="match status" value="1"/>
</dbReference>
<evidence type="ECO:0000313" key="2">
    <source>
        <dbReference type="EMBL" id="DAB39273.1"/>
    </source>
</evidence>
<comment type="caution">
    <text evidence="2">The sequence shown here is derived from an EMBL/GenBank/DDBJ whole genome shotgun (WGS) entry which is preliminary data.</text>
</comment>